<proteinExistence type="predicted"/>
<dbReference type="Proteomes" id="UP001500575">
    <property type="component" value="Unassembled WGS sequence"/>
</dbReference>
<dbReference type="InterPro" id="IPR003018">
    <property type="entry name" value="GAF"/>
</dbReference>
<dbReference type="SMART" id="SM00065">
    <property type="entry name" value="GAF"/>
    <property type="match status" value="1"/>
</dbReference>
<dbReference type="Gene3D" id="3.30.450.40">
    <property type="match status" value="1"/>
</dbReference>
<evidence type="ECO:0000313" key="2">
    <source>
        <dbReference type="EMBL" id="GAA2123382.1"/>
    </source>
</evidence>
<evidence type="ECO:0000313" key="3">
    <source>
        <dbReference type="Proteomes" id="UP001500575"/>
    </source>
</evidence>
<keyword evidence="3" id="KW-1185">Reference proteome</keyword>
<evidence type="ECO:0000259" key="1">
    <source>
        <dbReference type="SMART" id="SM00065"/>
    </source>
</evidence>
<accession>A0ABN2Y9K9</accession>
<protein>
    <recommendedName>
        <fullName evidence="1">GAF domain-containing protein</fullName>
    </recommendedName>
</protein>
<dbReference type="RefSeq" id="WP_344303471.1">
    <property type="nucleotide sequence ID" value="NZ_BAAAQQ010000011.1"/>
</dbReference>
<organism evidence="2 3">
    <name type="scientific">Nocardioides bigeumensis</name>
    <dbReference type="NCBI Taxonomy" id="433657"/>
    <lineage>
        <taxon>Bacteria</taxon>
        <taxon>Bacillati</taxon>
        <taxon>Actinomycetota</taxon>
        <taxon>Actinomycetes</taxon>
        <taxon>Propionibacteriales</taxon>
        <taxon>Nocardioidaceae</taxon>
        <taxon>Nocardioides</taxon>
    </lineage>
</organism>
<dbReference type="InterPro" id="IPR029016">
    <property type="entry name" value="GAF-like_dom_sf"/>
</dbReference>
<dbReference type="Pfam" id="PF01590">
    <property type="entry name" value="GAF"/>
    <property type="match status" value="1"/>
</dbReference>
<dbReference type="EMBL" id="BAAAQQ010000011">
    <property type="protein sequence ID" value="GAA2123382.1"/>
    <property type="molecule type" value="Genomic_DNA"/>
</dbReference>
<comment type="caution">
    <text evidence="2">The sequence shown here is derived from an EMBL/GenBank/DDBJ whole genome shotgun (WGS) entry which is preliminary data.</text>
</comment>
<dbReference type="SUPFAM" id="SSF55781">
    <property type="entry name" value="GAF domain-like"/>
    <property type="match status" value="1"/>
</dbReference>
<gene>
    <name evidence="2" type="ORF">GCM10009843_19060</name>
</gene>
<name>A0ABN2Y9K9_9ACTN</name>
<sequence length="176" mass="18303">MTGTIHVRPDLTSSVAAVRTLFDAAACSCALVDADGETLRFAASDGAGAEGIIGVEMPVSRGIAGWAVISGQPIAVRDVGTDARFARDVAEATSYLPTTILAAPMFDHEGETLGVLSVLDPRIDQASDWVLAVLGTLASQVALLVASGPRADEPRLEELGRRVLELTLGYREGDLG</sequence>
<feature type="domain" description="GAF" evidence="1">
    <location>
        <begin position="6"/>
        <end position="155"/>
    </location>
</feature>
<reference evidence="2 3" key="1">
    <citation type="journal article" date="2019" name="Int. J. Syst. Evol. Microbiol.">
        <title>The Global Catalogue of Microorganisms (GCM) 10K type strain sequencing project: providing services to taxonomists for standard genome sequencing and annotation.</title>
        <authorList>
            <consortium name="The Broad Institute Genomics Platform"/>
            <consortium name="The Broad Institute Genome Sequencing Center for Infectious Disease"/>
            <person name="Wu L."/>
            <person name="Ma J."/>
        </authorList>
    </citation>
    <scope>NUCLEOTIDE SEQUENCE [LARGE SCALE GENOMIC DNA]</scope>
    <source>
        <strain evidence="2 3">JCM 16021</strain>
    </source>
</reference>